<accession>A0A2R6XXK6</accession>
<gene>
    <name evidence="1" type="ORF">BSOLF_0063</name>
</gene>
<protein>
    <submittedName>
        <fullName evidence="1">Transposase (08)</fullName>
    </submittedName>
</protein>
<dbReference type="Proteomes" id="UP000244338">
    <property type="component" value="Unassembled WGS sequence"/>
</dbReference>
<name>A0A2R6XXK6_9BACL</name>
<organism evidence="1 2">
    <name type="scientific">Candidatus Carbonibacillus altaicus</name>
    <dbReference type="NCBI Taxonomy" id="2163959"/>
    <lineage>
        <taxon>Bacteria</taxon>
        <taxon>Bacillati</taxon>
        <taxon>Bacillota</taxon>
        <taxon>Bacilli</taxon>
        <taxon>Bacillales</taxon>
        <taxon>Candidatus Carbonibacillus</taxon>
    </lineage>
</organism>
<dbReference type="EMBL" id="PEBX01000177">
    <property type="protein sequence ID" value="PTQ55161.1"/>
    <property type="molecule type" value="Genomic_DNA"/>
</dbReference>
<evidence type="ECO:0000313" key="1">
    <source>
        <dbReference type="EMBL" id="PTQ55161.1"/>
    </source>
</evidence>
<evidence type="ECO:0000313" key="2">
    <source>
        <dbReference type="Proteomes" id="UP000244338"/>
    </source>
</evidence>
<dbReference type="AlphaFoldDB" id="A0A2R6XXK6"/>
<proteinExistence type="predicted"/>
<comment type="caution">
    <text evidence="1">The sequence shown here is derived from an EMBL/GenBank/DDBJ whole genome shotgun (WGS) entry which is preliminary data.</text>
</comment>
<sequence length="60" mass="7124">MILKLIEEKYITMENYFLDGTKIEADANKYSFVWKKSTEKLEAKLKGKIQEPLQYIHSLN</sequence>
<reference evidence="2" key="1">
    <citation type="journal article" date="2018" name="Sci. Rep.">
        <title>Lignite coal burning seam in the remote Altai Mountains harbors a hydrogen-driven thermophilic microbial community.</title>
        <authorList>
            <person name="Kadnikov V.V."/>
            <person name="Mardanov A.V."/>
            <person name="Ivasenko D.A."/>
            <person name="Antsiferov D.V."/>
            <person name="Beletsky A.V."/>
            <person name="Karnachuk O.V."/>
            <person name="Ravin N.V."/>
        </authorList>
    </citation>
    <scope>NUCLEOTIDE SEQUENCE [LARGE SCALE GENOMIC DNA]</scope>
</reference>